<name>A0A804JJB7_MUSAM</name>
<dbReference type="AlphaFoldDB" id="A0A804JJB7"/>
<reference evidence="1" key="1">
    <citation type="submission" date="2021-05" db="UniProtKB">
        <authorList>
            <consortium name="EnsemblPlants"/>
        </authorList>
    </citation>
    <scope>IDENTIFICATION</scope>
    <source>
        <strain evidence="1">subsp. malaccensis</strain>
    </source>
</reference>
<dbReference type="Proteomes" id="UP000012960">
    <property type="component" value="Unplaced"/>
</dbReference>
<sequence>MSFHRSLKTQLVLRVQNGSNHWPIVWLLL</sequence>
<dbReference type="Gramene" id="Ma06_t22870.1">
    <property type="protein sequence ID" value="Ma06_p22870.1"/>
    <property type="gene ID" value="Ma06_g22870"/>
</dbReference>
<keyword evidence="2" id="KW-1185">Reference proteome</keyword>
<organism evidence="1 2">
    <name type="scientific">Musa acuminata subsp. malaccensis</name>
    <name type="common">Wild banana</name>
    <name type="synonym">Musa malaccensis</name>
    <dbReference type="NCBI Taxonomy" id="214687"/>
    <lineage>
        <taxon>Eukaryota</taxon>
        <taxon>Viridiplantae</taxon>
        <taxon>Streptophyta</taxon>
        <taxon>Embryophyta</taxon>
        <taxon>Tracheophyta</taxon>
        <taxon>Spermatophyta</taxon>
        <taxon>Magnoliopsida</taxon>
        <taxon>Liliopsida</taxon>
        <taxon>Zingiberales</taxon>
        <taxon>Musaceae</taxon>
        <taxon>Musa</taxon>
    </lineage>
</organism>
<dbReference type="EnsemblPlants" id="Ma06_t22870.1">
    <property type="protein sequence ID" value="Ma06_p22870.1"/>
    <property type="gene ID" value="Ma06_g22870"/>
</dbReference>
<protein>
    <submittedName>
        <fullName evidence="1">Uncharacterized protein</fullName>
    </submittedName>
</protein>
<accession>A0A804JJB7</accession>
<evidence type="ECO:0000313" key="1">
    <source>
        <dbReference type="EnsemblPlants" id="Ma06_p22870.1"/>
    </source>
</evidence>
<dbReference type="InParanoid" id="A0A804JJB7"/>
<proteinExistence type="predicted"/>
<evidence type="ECO:0000313" key="2">
    <source>
        <dbReference type="Proteomes" id="UP000012960"/>
    </source>
</evidence>